<feature type="region of interest" description="Disordered" evidence="1">
    <location>
        <begin position="426"/>
        <end position="563"/>
    </location>
</feature>
<dbReference type="InterPro" id="IPR056512">
    <property type="entry name" value="LIN_N"/>
</dbReference>
<gene>
    <name evidence="3" type="ORF">AXG93_3817s1200</name>
</gene>
<dbReference type="EMBL" id="LVLJ01002165">
    <property type="protein sequence ID" value="OAE26557.1"/>
    <property type="molecule type" value="Genomic_DNA"/>
</dbReference>
<keyword evidence="4" id="KW-1185">Reference proteome</keyword>
<evidence type="ECO:0000313" key="3">
    <source>
        <dbReference type="EMBL" id="OAE26557.1"/>
    </source>
</evidence>
<proteinExistence type="predicted"/>
<evidence type="ECO:0000256" key="1">
    <source>
        <dbReference type="SAM" id="MobiDB-lite"/>
    </source>
</evidence>
<evidence type="ECO:0000313" key="4">
    <source>
        <dbReference type="Proteomes" id="UP000077202"/>
    </source>
</evidence>
<feature type="region of interest" description="Disordered" evidence="1">
    <location>
        <begin position="575"/>
        <end position="605"/>
    </location>
</feature>
<feature type="region of interest" description="Disordered" evidence="1">
    <location>
        <begin position="373"/>
        <end position="400"/>
    </location>
</feature>
<feature type="region of interest" description="Disordered" evidence="1">
    <location>
        <begin position="328"/>
        <end position="352"/>
    </location>
</feature>
<feature type="domain" description="Putative E3 ubiquitin-protein ligase LIN N-terminal" evidence="2">
    <location>
        <begin position="15"/>
        <end position="275"/>
    </location>
</feature>
<feature type="compositionally biased region" description="Low complexity" evidence="1">
    <location>
        <begin position="383"/>
        <end position="400"/>
    </location>
</feature>
<dbReference type="PANTHER" id="PTHR47446">
    <property type="entry name" value="RING-TYPE E3 UBIQUITIN TRANSFERASE"/>
    <property type="match status" value="1"/>
</dbReference>
<feature type="compositionally biased region" description="Low complexity" evidence="1">
    <location>
        <begin position="591"/>
        <end position="605"/>
    </location>
</feature>
<feature type="compositionally biased region" description="Low complexity" evidence="1">
    <location>
        <begin position="470"/>
        <end position="491"/>
    </location>
</feature>
<dbReference type="PANTHER" id="PTHR47446:SF2">
    <property type="entry name" value="RING-TYPE E3 UBIQUITIN TRANSFERASE"/>
    <property type="match status" value="1"/>
</dbReference>
<dbReference type="Proteomes" id="UP000077202">
    <property type="component" value="Unassembled WGS sequence"/>
</dbReference>
<dbReference type="InterPro" id="IPR052858">
    <property type="entry name" value="E3_ubiquitin-ligase_LIN"/>
</dbReference>
<feature type="compositionally biased region" description="Low complexity" evidence="1">
    <location>
        <begin position="439"/>
        <end position="455"/>
    </location>
</feature>
<comment type="caution">
    <text evidence="3">The sequence shown here is derived from an EMBL/GenBank/DDBJ whole genome shotgun (WGS) entry which is preliminary data.</text>
</comment>
<name>A0A176W0G7_MARPO</name>
<evidence type="ECO:0000259" key="2">
    <source>
        <dbReference type="Pfam" id="PF23568"/>
    </source>
</evidence>
<protein>
    <recommendedName>
        <fullName evidence="2">Putative E3 ubiquitin-protein ligase LIN N-terminal domain-containing protein</fullName>
    </recommendedName>
</protein>
<dbReference type="AlphaFoldDB" id="A0A176W0G7"/>
<organism evidence="3 4">
    <name type="scientific">Marchantia polymorpha subsp. ruderalis</name>
    <dbReference type="NCBI Taxonomy" id="1480154"/>
    <lineage>
        <taxon>Eukaryota</taxon>
        <taxon>Viridiplantae</taxon>
        <taxon>Streptophyta</taxon>
        <taxon>Embryophyta</taxon>
        <taxon>Marchantiophyta</taxon>
        <taxon>Marchantiopsida</taxon>
        <taxon>Marchantiidae</taxon>
        <taxon>Marchantiales</taxon>
        <taxon>Marchantiaceae</taxon>
        <taxon>Marchantia</taxon>
    </lineage>
</organism>
<accession>A0A176W0G7</accession>
<dbReference type="Pfam" id="PF23568">
    <property type="entry name" value="ARM_LIN"/>
    <property type="match status" value="1"/>
</dbReference>
<sequence>MSLETIPESLDTAGVAAMVSVMGRYTLESLRDSERRAQHKEQCAERLRCNDGRQVQYAEQAVLANLDWGIGALEEAIRTTNDETKVARLDHSEKMLQVCALLDCRATTAGVPNSYLSAWAHLNLAFVWKLRGDDRQAAMHMLEMFLVDPLFSRVDFAPALWEHLFLPHLTTIIRWYTRQRQSVVLTGTARTMTEEYESSVSMSRDFDLSSSSSQNDRQLNVFDLSADQTSQLQALEKLYQDSLDENTRQYARYYRDWLNYDSAYSKSRNKPLMPIAEPPQAPVPDQGAMATMPNKRMATSAAYQRMAPPKMMEQVQAALEFSAPGQLRSGLASMDDPDSPNSNFRKPTREDNLMSLDQNLNVMNITSDIMNQAPEHAQPPQSPSSSSSSSSRPLHLPPSLSRRDSLAKAFTVQGTAQPVPAAQHLQLQQPQGHTALAGSSQSTSSSDEFESVSGSPPTDSEHSPQSLKESSNSYPKSSASPVSRSPTSQSPRAMATAAVGLLRTLSFKRDQTGPPVTTETPYASGRHNKNLSSGSGNHSQDSTIERARGKSKSGYEVGLPSKNSSISRRFTDALANSTDSPRASAACPIASSGSSDESESLGGRAGAEAGAETAIATGDARIQICTVLIARFTTNRLQLLSENSQTPGSPGPVGLTFIDSVVLSFTTFELCGHGPRGGRAWGTAQSALVNNQLVENVLPLVVEILTFYFTRRWGSLNAASFSIQLDVNDDDRGEAWSCQASTAAMLSRGWRPVGQRGEVYTARRASQSLDLLSCWALDLTMSQLTVQFHNAGACLSLCPGTPTTATTTRIAAATPAIAYQQKCV</sequence>
<reference evidence="3" key="1">
    <citation type="submission" date="2016-03" db="EMBL/GenBank/DDBJ databases">
        <title>Mechanisms controlling the formation of the plant cell surface in tip-growing cells are functionally conserved among land plants.</title>
        <authorList>
            <person name="Honkanen S."/>
            <person name="Jones V.A."/>
            <person name="Morieri G."/>
            <person name="Champion C."/>
            <person name="Hetherington A.J."/>
            <person name="Kelly S."/>
            <person name="Saint-Marcoux D."/>
            <person name="Proust H."/>
            <person name="Prescott H."/>
            <person name="Dolan L."/>
        </authorList>
    </citation>
    <scope>NUCLEOTIDE SEQUENCE [LARGE SCALE GENOMIC DNA]</scope>
    <source>
        <tissue evidence="3">Whole gametophyte</tissue>
    </source>
</reference>
<feature type="compositionally biased region" description="Polar residues" evidence="1">
    <location>
        <begin position="530"/>
        <end position="542"/>
    </location>
</feature>